<evidence type="ECO:0000313" key="2">
    <source>
        <dbReference type="EMBL" id="MDC0717847.1"/>
    </source>
</evidence>
<keyword evidence="3" id="KW-1185">Reference proteome</keyword>
<evidence type="ECO:0000313" key="3">
    <source>
        <dbReference type="Proteomes" id="UP001221686"/>
    </source>
</evidence>
<reference evidence="2 3" key="1">
    <citation type="submission" date="2022-11" db="EMBL/GenBank/DDBJ databases">
        <title>Minimal conservation of predation-associated metabolite biosynthetic gene clusters underscores biosynthetic potential of Myxococcota including descriptions for ten novel species: Archangium lansinium sp. nov., Myxococcus landrumus sp. nov., Nannocystis bai.</title>
        <authorList>
            <person name="Ahearne A."/>
            <person name="Stevens C."/>
            <person name="Dowd S."/>
        </authorList>
    </citation>
    <scope>NUCLEOTIDE SEQUENCE [LARGE SCALE GENOMIC DNA]</scope>
    <source>
        <strain evidence="2 3">BB15-2</strain>
    </source>
</reference>
<name>A0ABT5DW28_9BACT</name>
<dbReference type="RefSeq" id="WP_272086329.1">
    <property type="nucleotide sequence ID" value="NZ_JAQNDL010000001.1"/>
</dbReference>
<keyword evidence="1" id="KW-0732">Signal</keyword>
<dbReference type="EMBL" id="JAQNDL010000001">
    <property type="protein sequence ID" value="MDC0717847.1"/>
    <property type="molecule type" value="Genomic_DNA"/>
</dbReference>
<gene>
    <name evidence="2" type="ORF">POL25_13155</name>
</gene>
<protein>
    <recommendedName>
        <fullName evidence="4">Secreted protein</fullName>
    </recommendedName>
</protein>
<feature type="chain" id="PRO_5046507873" description="Secreted protein" evidence="1">
    <location>
        <begin position="30"/>
        <end position="84"/>
    </location>
</feature>
<feature type="signal peptide" evidence="1">
    <location>
        <begin position="1"/>
        <end position="29"/>
    </location>
</feature>
<proteinExistence type="predicted"/>
<accession>A0ABT5DW28</accession>
<organism evidence="2 3">
    <name type="scientific">Nannocystis bainbridge</name>
    <dbReference type="NCBI Taxonomy" id="2995303"/>
    <lineage>
        <taxon>Bacteria</taxon>
        <taxon>Pseudomonadati</taxon>
        <taxon>Myxococcota</taxon>
        <taxon>Polyangia</taxon>
        <taxon>Nannocystales</taxon>
        <taxon>Nannocystaceae</taxon>
        <taxon>Nannocystis</taxon>
    </lineage>
</organism>
<evidence type="ECO:0008006" key="4">
    <source>
        <dbReference type="Google" id="ProtNLM"/>
    </source>
</evidence>
<dbReference type="Proteomes" id="UP001221686">
    <property type="component" value="Unassembled WGS sequence"/>
</dbReference>
<comment type="caution">
    <text evidence="2">The sequence shown here is derived from an EMBL/GenBank/DDBJ whole genome shotgun (WGS) entry which is preliminary data.</text>
</comment>
<evidence type="ECO:0000256" key="1">
    <source>
        <dbReference type="SAM" id="SignalP"/>
    </source>
</evidence>
<sequence>MRFIRSFSLAAVALSFGAIALGGSSTANAAICCSAKPCQAENPPAYCNNCTPTCVDDEAEADAPVAGDIVYDEVESLCYVAGTL</sequence>